<dbReference type="PANTHER" id="PTHR42059">
    <property type="entry name" value="TNT DOMAIN-CONTAINING PROTEIN"/>
    <property type="match status" value="1"/>
</dbReference>
<feature type="signal peptide" evidence="1">
    <location>
        <begin position="1"/>
        <end position="22"/>
    </location>
</feature>
<dbReference type="GO" id="GO:0050135">
    <property type="term" value="F:NADP+ nucleosidase activity"/>
    <property type="evidence" value="ECO:0007669"/>
    <property type="project" value="InterPro"/>
</dbReference>
<reference evidence="3" key="1">
    <citation type="submission" date="2023-03" db="EMBL/GenBank/DDBJ databases">
        <title>Massive genome expansion in bonnet fungi (Mycena s.s.) driven by repeated elements and novel gene families across ecological guilds.</title>
        <authorList>
            <consortium name="Lawrence Berkeley National Laboratory"/>
            <person name="Harder C.B."/>
            <person name="Miyauchi S."/>
            <person name="Viragh M."/>
            <person name="Kuo A."/>
            <person name="Thoen E."/>
            <person name="Andreopoulos B."/>
            <person name="Lu D."/>
            <person name="Skrede I."/>
            <person name="Drula E."/>
            <person name="Henrissat B."/>
            <person name="Morin E."/>
            <person name="Kohler A."/>
            <person name="Barry K."/>
            <person name="LaButti K."/>
            <person name="Morin E."/>
            <person name="Salamov A."/>
            <person name="Lipzen A."/>
            <person name="Mereny Z."/>
            <person name="Hegedus B."/>
            <person name="Baldrian P."/>
            <person name="Stursova M."/>
            <person name="Weitz H."/>
            <person name="Taylor A."/>
            <person name="Grigoriev I.V."/>
            <person name="Nagy L.G."/>
            <person name="Martin F."/>
            <person name="Kauserud H."/>
        </authorList>
    </citation>
    <scope>NUCLEOTIDE SEQUENCE</scope>
    <source>
        <strain evidence="3">CBHHK002</strain>
    </source>
</reference>
<accession>A0AAD7E8R2</accession>
<dbReference type="InterPro" id="IPR053024">
    <property type="entry name" value="Fungal_surface_NADase"/>
</dbReference>
<evidence type="ECO:0000256" key="1">
    <source>
        <dbReference type="SAM" id="SignalP"/>
    </source>
</evidence>
<evidence type="ECO:0000313" key="4">
    <source>
        <dbReference type="Proteomes" id="UP001218218"/>
    </source>
</evidence>
<feature type="chain" id="PRO_5042121729" description="TNT domain-containing protein" evidence="1">
    <location>
        <begin position="23"/>
        <end position="209"/>
    </location>
</feature>
<comment type="caution">
    <text evidence="3">The sequence shown here is derived from an EMBL/GenBank/DDBJ whole genome shotgun (WGS) entry which is preliminary data.</text>
</comment>
<dbReference type="Pfam" id="PF14021">
    <property type="entry name" value="TNT"/>
    <property type="match status" value="1"/>
</dbReference>
<evidence type="ECO:0000313" key="3">
    <source>
        <dbReference type="EMBL" id="KAJ7303001.1"/>
    </source>
</evidence>
<dbReference type="EMBL" id="JARIHO010000109">
    <property type="protein sequence ID" value="KAJ7303001.1"/>
    <property type="molecule type" value="Genomic_DNA"/>
</dbReference>
<keyword evidence="1" id="KW-0732">Signal</keyword>
<dbReference type="AlphaFoldDB" id="A0AAD7E8R2"/>
<evidence type="ECO:0000259" key="2">
    <source>
        <dbReference type="Pfam" id="PF14021"/>
    </source>
</evidence>
<dbReference type="Proteomes" id="UP001218218">
    <property type="component" value="Unassembled WGS sequence"/>
</dbReference>
<organism evidence="3 4">
    <name type="scientific">Mycena albidolilacea</name>
    <dbReference type="NCBI Taxonomy" id="1033008"/>
    <lineage>
        <taxon>Eukaryota</taxon>
        <taxon>Fungi</taxon>
        <taxon>Dikarya</taxon>
        <taxon>Basidiomycota</taxon>
        <taxon>Agaricomycotina</taxon>
        <taxon>Agaricomycetes</taxon>
        <taxon>Agaricomycetidae</taxon>
        <taxon>Agaricales</taxon>
        <taxon>Marasmiineae</taxon>
        <taxon>Mycenaceae</taxon>
        <taxon>Mycena</taxon>
    </lineage>
</organism>
<dbReference type="InterPro" id="IPR025331">
    <property type="entry name" value="TNT"/>
</dbReference>
<dbReference type="PANTHER" id="PTHR42059:SF1">
    <property type="entry name" value="TNT DOMAIN-CONTAINING PROTEIN"/>
    <property type="match status" value="1"/>
</dbReference>
<name>A0AAD7E8R2_9AGAR</name>
<proteinExistence type="predicted"/>
<keyword evidence="4" id="KW-1185">Reference proteome</keyword>
<sequence length="209" mass="22509">MLFRIQLLVVSCVLSLLPAAFAGAIPPNVKCSGCQGIVSKDAKYFCGDERLGPAELPKTVPISTMLVNYDRLGGLCAKEFLQQYINATTGHYTYPPGPGFQFSTTGQPIDGNQTLVVGSMLDRFGAESGRYFSPASTPFGQRALPPSSLNNPKEGSPVADYHVYRVERSFVVLAGEIAPWFGQSGQGTQYFSPTKNAKALVDEGFLSRV</sequence>
<feature type="domain" description="TNT" evidence="2">
    <location>
        <begin position="114"/>
        <end position="209"/>
    </location>
</feature>
<protein>
    <recommendedName>
        <fullName evidence="2">TNT domain-containing protein</fullName>
    </recommendedName>
</protein>
<gene>
    <name evidence="3" type="ORF">DFH08DRAFT_1089552</name>
</gene>